<evidence type="ECO:0000313" key="6">
    <source>
        <dbReference type="Proteomes" id="UP000029708"/>
    </source>
</evidence>
<dbReference type="STRING" id="1543381.LF63_0101685"/>
<dbReference type="Proteomes" id="UP000029708">
    <property type="component" value="Unassembled WGS sequence"/>
</dbReference>
<dbReference type="Pfam" id="PF07811">
    <property type="entry name" value="TadE"/>
    <property type="match status" value="1"/>
</dbReference>
<keyword evidence="6" id="KW-1185">Reference proteome</keyword>
<protein>
    <submittedName>
        <fullName evidence="5">Putative membrane protein YgcG</fullName>
    </submittedName>
</protein>
<dbReference type="Proteomes" id="UP000560000">
    <property type="component" value="Unassembled WGS sequence"/>
</dbReference>
<accession>A0A099CYX8</accession>
<evidence type="ECO:0000259" key="3">
    <source>
        <dbReference type="Pfam" id="PF07811"/>
    </source>
</evidence>
<comment type="caution">
    <text evidence="4">The sequence shown here is derived from an EMBL/GenBank/DDBJ whole genome shotgun (WGS) entry which is preliminary data.</text>
</comment>
<dbReference type="AlphaFoldDB" id="A0A099CYX8"/>
<gene>
    <name evidence="5" type="ORF">HNQ86_001895</name>
    <name evidence="4" type="ORF">LF63_0101685</name>
</gene>
<feature type="compositionally biased region" description="Gly residues" evidence="1">
    <location>
        <begin position="221"/>
        <end position="260"/>
    </location>
</feature>
<evidence type="ECO:0000313" key="4">
    <source>
        <dbReference type="EMBL" id="KGI78944.1"/>
    </source>
</evidence>
<evidence type="ECO:0000313" key="7">
    <source>
        <dbReference type="Proteomes" id="UP000560000"/>
    </source>
</evidence>
<feature type="domain" description="TadE-like" evidence="3">
    <location>
        <begin position="12"/>
        <end position="54"/>
    </location>
</feature>
<name>A0A099CYX8_9GAMM</name>
<dbReference type="InterPro" id="IPR012495">
    <property type="entry name" value="TadE-like_dom"/>
</dbReference>
<reference evidence="5 7" key="2">
    <citation type="submission" date="2020-08" db="EMBL/GenBank/DDBJ databases">
        <title>Genomic Encyclopedia of Type Strains, Phase IV (KMG-IV): sequencing the most valuable type-strain genomes for metagenomic binning, comparative biology and taxonomic classification.</title>
        <authorList>
            <person name="Goeker M."/>
        </authorList>
    </citation>
    <scope>NUCLEOTIDE SEQUENCE [LARGE SCALE GENOMIC DNA]</scope>
    <source>
        <strain evidence="5 7">DSM 107085</strain>
    </source>
</reference>
<feature type="transmembrane region" description="Helical" evidence="2">
    <location>
        <begin position="15"/>
        <end position="39"/>
    </location>
</feature>
<dbReference type="HOGENOM" id="CLU_092012_0_0_6"/>
<dbReference type="OrthoDB" id="8830148at2"/>
<proteinExistence type="predicted"/>
<sequence length="267" mass="27436">MMYTFARSRQRGQSLVEAIVVIPVFGAVILGMLQAVLFYRAKSVVDYAALQAARSGATHFAQPAALKQGLVRGLLPLYTHDTKATALLKAYLVAQADIATGAAKIQVISPDKAMFDAWKEKQYDGVEGIPNDSLAFRGSQTKAGVTVQDANLLKIRVRYDYPMIVPVIDRLLAAMNIARLDPVRSLAQGHKVYSLPIVTQAIVRMQTPIRDVNLLPDAASGSGGGTGGAGGGTGGGTGSGGSGGGGSTGGGSGGGDGGGTPPDHVCV</sequence>
<feature type="region of interest" description="Disordered" evidence="1">
    <location>
        <begin position="214"/>
        <end position="267"/>
    </location>
</feature>
<keyword evidence="2" id="KW-0472">Membrane</keyword>
<evidence type="ECO:0000313" key="5">
    <source>
        <dbReference type="EMBL" id="MBB6184550.1"/>
    </source>
</evidence>
<keyword evidence="2" id="KW-1133">Transmembrane helix</keyword>
<dbReference type="EMBL" id="JACHET010000001">
    <property type="protein sequence ID" value="MBB6184550.1"/>
    <property type="molecule type" value="Genomic_DNA"/>
</dbReference>
<evidence type="ECO:0000256" key="1">
    <source>
        <dbReference type="SAM" id="MobiDB-lite"/>
    </source>
</evidence>
<reference evidence="4 6" key="1">
    <citation type="submission" date="2014-09" db="EMBL/GenBank/DDBJ databases">
        <title>Xanthomonadaceae 3.5X direct submission.</title>
        <authorList>
            <person name="Fang T."/>
            <person name="Wang H."/>
        </authorList>
    </citation>
    <scope>NUCLEOTIDE SEQUENCE [LARGE SCALE GENOMIC DNA]</scope>
    <source>
        <strain evidence="4 6">3.5X</strain>
    </source>
</reference>
<dbReference type="EMBL" id="JROI01000005">
    <property type="protein sequence ID" value="KGI78944.1"/>
    <property type="molecule type" value="Genomic_DNA"/>
</dbReference>
<organism evidence="4 6">
    <name type="scientific">Oleiagrimonas soli</name>
    <dbReference type="NCBI Taxonomy" id="1543381"/>
    <lineage>
        <taxon>Bacteria</taxon>
        <taxon>Pseudomonadati</taxon>
        <taxon>Pseudomonadota</taxon>
        <taxon>Gammaproteobacteria</taxon>
        <taxon>Lysobacterales</taxon>
        <taxon>Rhodanobacteraceae</taxon>
        <taxon>Oleiagrimonas</taxon>
    </lineage>
</organism>
<evidence type="ECO:0000256" key="2">
    <source>
        <dbReference type="SAM" id="Phobius"/>
    </source>
</evidence>
<keyword evidence="2" id="KW-0812">Transmembrane</keyword>
<dbReference type="RefSeq" id="WP_043099195.1">
    <property type="nucleotide sequence ID" value="NZ_JACHET010000001.1"/>
</dbReference>